<feature type="compositionally biased region" description="Acidic residues" evidence="5">
    <location>
        <begin position="233"/>
        <end position="242"/>
    </location>
</feature>
<dbReference type="InterPro" id="IPR013083">
    <property type="entry name" value="Znf_RING/FYVE/PHD"/>
</dbReference>
<dbReference type="GO" id="GO:0061186">
    <property type="term" value="P:negative regulation of silent mating-type cassette heterochromatin formation"/>
    <property type="evidence" value="ECO:0007669"/>
    <property type="project" value="TreeGrafter"/>
</dbReference>
<dbReference type="PROSITE" id="PS01359">
    <property type="entry name" value="ZF_PHD_1"/>
    <property type="match status" value="1"/>
</dbReference>
<feature type="compositionally biased region" description="Polar residues" evidence="5">
    <location>
        <begin position="114"/>
        <end position="125"/>
    </location>
</feature>
<dbReference type="SUPFAM" id="SSF57903">
    <property type="entry name" value="FYVE/PHD zinc finger"/>
    <property type="match status" value="1"/>
</dbReference>
<dbReference type="GO" id="GO:0061188">
    <property type="term" value="P:negative regulation of rDNA heterochromatin formation"/>
    <property type="evidence" value="ECO:0007669"/>
    <property type="project" value="TreeGrafter"/>
</dbReference>
<dbReference type="InterPro" id="IPR053051">
    <property type="entry name" value="HDAC_complex_subunit"/>
</dbReference>
<dbReference type="PROSITE" id="PS50016">
    <property type="entry name" value="ZF_PHD_2"/>
    <property type="match status" value="1"/>
</dbReference>
<accession>A0A9P6MPV0</accession>
<feature type="region of interest" description="Disordered" evidence="5">
    <location>
        <begin position="780"/>
        <end position="857"/>
    </location>
</feature>
<keyword evidence="8" id="KW-1185">Reference proteome</keyword>
<organism evidence="7 8">
    <name type="scientific">Entomortierella chlamydospora</name>
    <dbReference type="NCBI Taxonomy" id="101097"/>
    <lineage>
        <taxon>Eukaryota</taxon>
        <taxon>Fungi</taxon>
        <taxon>Fungi incertae sedis</taxon>
        <taxon>Mucoromycota</taxon>
        <taxon>Mortierellomycotina</taxon>
        <taxon>Mortierellomycetes</taxon>
        <taxon>Mortierellales</taxon>
        <taxon>Mortierellaceae</taxon>
        <taxon>Entomortierella</taxon>
    </lineage>
</organism>
<reference evidence="7" key="1">
    <citation type="journal article" date="2020" name="Fungal Divers.">
        <title>Resolving the Mortierellaceae phylogeny through synthesis of multi-gene phylogenetics and phylogenomics.</title>
        <authorList>
            <person name="Vandepol N."/>
            <person name="Liber J."/>
            <person name="Desiro A."/>
            <person name="Na H."/>
            <person name="Kennedy M."/>
            <person name="Barry K."/>
            <person name="Grigoriev I.V."/>
            <person name="Miller A.N."/>
            <person name="O'Donnell K."/>
            <person name="Stajich J.E."/>
            <person name="Bonito G."/>
        </authorList>
    </citation>
    <scope>NUCLEOTIDE SEQUENCE</scope>
    <source>
        <strain evidence="7">NRRL 2769</strain>
    </source>
</reference>
<gene>
    <name evidence="7" type="ORF">BGZ80_002172</name>
</gene>
<sequence>MSLNVAHHLPTKPSEPSASADSLRRPKRQPAGGRKSKQQRDNIENAPSPTLPTASLANLPIQKQSTKIRKRLLTDNLPNPCTNDHLSTKRHKVLLEDPSIQNVTPLHRTLSDKSSYLNQASTSDISTDRKDSPSKAQSALPSWRKESQLKRSGSESDDADDEDDANAVRSGAKDQVLSTNSKASETDATSIQTTDGPPLGLINVEFESSPTNNLSLRSRDDDPFGSDTTLTSPEDDSEDEPESDRSIVEGSPQPPAVPQPEATPEVIPSQIIPAPETSPVKRKPGRPRKNPLPSSPVSPMLRTRHEKSGNDTLASLPQAPFIKNSQKASSIKSLRLSTSTKQSASKTAGSLMARIIEGKRLSGDNNDAELSDSSDDTDLISFANFSVKNSCDDQIESKACLTPKVEQGSVTTNSITPTPISTEPLLVGARSPSKPKDYVFATPTLPLPRSIHATRSGGSRPTPLKSTLTHSASERHTIGKQNYPRSTLRNIPRPRLFQTCLDIMTQSEPSPHRSNVQTIKLILKHALEQGMRKVRESTELKEQVLNKVPKVDTSSLQIQAWSCVIGNGKGLFPGSTRKQEEQQRVNERQTIVAEAYRSLKLPPPPENWDKSSKVLAAGLSFGSSPSSNAADDGNAQRWSNVMDDALDHLSRRHGCEYCRKTYRNRNGLMYHMERCTMAQLQTSISTDLDGDSTASETEDQRKARCPKPSGRETNRNVNEAANVEDEDEEGIIMCVCGSKEDEGAMVQCDDCKVWLHIDCLDLTEEEIPEEYFCPPCMGQPTPSTGGKSFRHIPKSAKRKSEDRKVGRPRHRSRSEDSLEYNNKGSVSSRLGFSHGSESDSDEADSMATDDDSEPSAEGLISPQVVLNHNWEQGSGDAANDLGYDPEYMNSLFGARTIFRQSRAPALMLDGSSSQESQAELSNPLLSSDPGFNDENGDVFHAIASTDLSGMALEIGTETEMSFPESQPFDYIPSSTGSLFQPEYGASDRGTPDQLLASEDTIDSDGLRTPIDLQHGASHIDLWVTHDLESFVEETAAVFDLDCSQSMMAELKNDQYSAVNMADWFNEDATHHDDFDLNVLIDLEAVSLSDK</sequence>
<dbReference type="GO" id="GO:0033698">
    <property type="term" value="C:Rpd3L complex"/>
    <property type="evidence" value="ECO:0007669"/>
    <property type="project" value="TreeGrafter"/>
</dbReference>
<feature type="compositionally biased region" description="Polar residues" evidence="5">
    <location>
        <begin position="45"/>
        <end position="61"/>
    </location>
</feature>
<dbReference type="PANTHER" id="PTHR47793">
    <property type="entry name" value="HISTONE DEACETYLASE COMPLEX SUBUNIT CTI6"/>
    <property type="match status" value="1"/>
</dbReference>
<keyword evidence="1" id="KW-0479">Metal-binding</keyword>
<feature type="compositionally biased region" description="Low complexity" evidence="5">
    <location>
        <begin position="411"/>
        <end position="422"/>
    </location>
</feature>
<feature type="compositionally biased region" description="Basic residues" evidence="5">
    <location>
        <begin position="788"/>
        <end position="797"/>
    </location>
</feature>
<dbReference type="EMBL" id="JAAAID010001528">
    <property type="protein sequence ID" value="KAG0009669.1"/>
    <property type="molecule type" value="Genomic_DNA"/>
</dbReference>
<dbReference type="Gene3D" id="3.30.40.10">
    <property type="entry name" value="Zinc/RING finger domain, C3HC4 (zinc finger)"/>
    <property type="match status" value="1"/>
</dbReference>
<keyword evidence="3" id="KW-0862">Zinc</keyword>
<evidence type="ECO:0000256" key="3">
    <source>
        <dbReference type="ARBA" id="ARBA00022833"/>
    </source>
</evidence>
<feature type="region of interest" description="Disordered" evidence="5">
    <location>
        <begin position="449"/>
        <end position="488"/>
    </location>
</feature>
<name>A0A9P6MPV0_9FUNG</name>
<feature type="compositionally biased region" description="Low complexity" evidence="5">
    <location>
        <begin position="337"/>
        <end position="348"/>
    </location>
</feature>
<feature type="region of interest" description="Disordered" evidence="5">
    <location>
        <begin position="686"/>
        <end position="715"/>
    </location>
</feature>
<feature type="compositionally biased region" description="Basic residues" evidence="5">
    <location>
        <begin position="280"/>
        <end position="289"/>
    </location>
</feature>
<dbReference type="GO" id="GO:0070210">
    <property type="term" value="C:Rpd3L-Expanded complex"/>
    <property type="evidence" value="ECO:0007669"/>
    <property type="project" value="TreeGrafter"/>
</dbReference>
<dbReference type="InterPro" id="IPR001965">
    <property type="entry name" value="Znf_PHD"/>
</dbReference>
<dbReference type="SMART" id="SM00249">
    <property type="entry name" value="PHD"/>
    <property type="match status" value="1"/>
</dbReference>
<evidence type="ECO:0000259" key="6">
    <source>
        <dbReference type="PROSITE" id="PS50016"/>
    </source>
</evidence>
<dbReference type="PANTHER" id="PTHR47793:SF1">
    <property type="entry name" value="HISTONE DEACETYLASE COMPLEX SUBUNIT CTI6"/>
    <property type="match status" value="1"/>
</dbReference>
<dbReference type="Pfam" id="PF00628">
    <property type="entry name" value="PHD"/>
    <property type="match status" value="1"/>
</dbReference>
<feature type="region of interest" description="Disordered" evidence="5">
    <location>
        <begin position="114"/>
        <end position="348"/>
    </location>
</feature>
<evidence type="ECO:0000313" key="7">
    <source>
        <dbReference type="EMBL" id="KAG0009669.1"/>
    </source>
</evidence>
<dbReference type="InterPro" id="IPR019786">
    <property type="entry name" value="Zinc_finger_PHD-type_CS"/>
</dbReference>
<feature type="compositionally biased region" description="Polar residues" evidence="5">
    <location>
        <begin position="456"/>
        <end position="471"/>
    </location>
</feature>
<feature type="compositionally biased region" description="Basic and acidic residues" evidence="5">
    <location>
        <begin position="143"/>
        <end position="154"/>
    </location>
</feature>
<feature type="region of interest" description="Disordered" evidence="5">
    <location>
        <begin position="409"/>
        <end position="429"/>
    </location>
</feature>
<feature type="compositionally biased region" description="Polar residues" evidence="5">
    <location>
        <begin position="206"/>
        <end position="216"/>
    </location>
</feature>
<feature type="region of interest" description="Disordered" evidence="5">
    <location>
        <begin position="1"/>
        <end position="61"/>
    </location>
</feature>
<comment type="caution">
    <text evidence="7">The sequence shown here is derived from an EMBL/GenBank/DDBJ whole genome shotgun (WGS) entry which is preliminary data.</text>
</comment>
<dbReference type="InterPro" id="IPR019787">
    <property type="entry name" value="Znf_PHD-finger"/>
</dbReference>
<dbReference type="InterPro" id="IPR011011">
    <property type="entry name" value="Znf_FYVE_PHD"/>
</dbReference>
<evidence type="ECO:0000256" key="1">
    <source>
        <dbReference type="ARBA" id="ARBA00022723"/>
    </source>
</evidence>
<keyword evidence="2 4" id="KW-0863">Zinc-finger</keyword>
<evidence type="ECO:0000256" key="2">
    <source>
        <dbReference type="ARBA" id="ARBA00022771"/>
    </source>
</evidence>
<proteinExistence type="predicted"/>
<feature type="compositionally biased region" description="Polar residues" evidence="5">
    <location>
        <begin position="479"/>
        <end position="488"/>
    </location>
</feature>
<dbReference type="AlphaFoldDB" id="A0A9P6MPV0"/>
<feature type="compositionally biased region" description="Polar residues" evidence="5">
    <location>
        <begin position="176"/>
        <end position="195"/>
    </location>
</feature>
<feature type="compositionally biased region" description="Acidic residues" evidence="5">
    <location>
        <begin position="838"/>
        <end position="854"/>
    </location>
</feature>
<evidence type="ECO:0000256" key="4">
    <source>
        <dbReference type="PROSITE-ProRule" id="PRU00146"/>
    </source>
</evidence>
<dbReference type="OrthoDB" id="79252at2759"/>
<feature type="compositionally biased region" description="Acidic residues" evidence="5">
    <location>
        <begin position="155"/>
        <end position="165"/>
    </location>
</feature>
<feature type="compositionally biased region" description="Polar residues" evidence="5">
    <location>
        <begin position="323"/>
        <end position="336"/>
    </location>
</feature>
<dbReference type="GO" id="GO:0008270">
    <property type="term" value="F:zinc ion binding"/>
    <property type="evidence" value="ECO:0007669"/>
    <property type="project" value="UniProtKB-KW"/>
</dbReference>
<evidence type="ECO:0000256" key="5">
    <source>
        <dbReference type="SAM" id="MobiDB-lite"/>
    </source>
</evidence>
<protein>
    <recommendedName>
        <fullName evidence="6">PHD-type domain-containing protein</fullName>
    </recommendedName>
</protein>
<feature type="domain" description="PHD-type" evidence="6">
    <location>
        <begin position="731"/>
        <end position="779"/>
    </location>
</feature>
<dbReference type="Proteomes" id="UP000703661">
    <property type="component" value="Unassembled WGS sequence"/>
</dbReference>
<evidence type="ECO:0000313" key="8">
    <source>
        <dbReference type="Proteomes" id="UP000703661"/>
    </source>
</evidence>
<feature type="compositionally biased region" description="Polar residues" evidence="5">
    <location>
        <begin position="819"/>
        <end position="830"/>
    </location>
</feature>